<dbReference type="OrthoDB" id="10571529at2759"/>
<protein>
    <recommendedName>
        <fullName evidence="4">Receptor ligand binding region domain-containing protein</fullName>
    </recommendedName>
</protein>
<dbReference type="EMBL" id="MTYJ01000023">
    <property type="protein sequence ID" value="OQV21358.1"/>
    <property type="molecule type" value="Genomic_DNA"/>
</dbReference>
<keyword evidence="3" id="KW-1185">Reference proteome</keyword>
<keyword evidence="1" id="KW-0472">Membrane</keyword>
<name>A0A1W0X1N0_HYPEX</name>
<dbReference type="InterPro" id="IPR028082">
    <property type="entry name" value="Peripla_BP_I"/>
</dbReference>
<accession>A0A1W0X1N0</accession>
<evidence type="ECO:0008006" key="4">
    <source>
        <dbReference type="Google" id="ProtNLM"/>
    </source>
</evidence>
<keyword evidence="1" id="KW-0812">Transmembrane</keyword>
<dbReference type="AlphaFoldDB" id="A0A1W0X1N0"/>
<evidence type="ECO:0000256" key="1">
    <source>
        <dbReference type="SAM" id="Phobius"/>
    </source>
</evidence>
<proteinExistence type="predicted"/>
<comment type="caution">
    <text evidence="2">The sequence shown here is derived from an EMBL/GenBank/DDBJ whole genome shotgun (WGS) entry which is preliminary data.</text>
</comment>
<dbReference type="Proteomes" id="UP000192578">
    <property type="component" value="Unassembled WGS sequence"/>
</dbReference>
<gene>
    <name evidence="2" type="ORF">BV898_04567</name>
</gene>
<evidence type="ECO:0000313" key="3">
    <source>
        <dbReference type="Proteomes" id="UP000192578"/>
    </source>
</evidence>
<reference evidence="3" key="1">
    <citation type="submission" date="2017-01" db="EMBL/GenBank/DDBJ databases">
        <title>Comparative genomics of anhydrobiosis in the tardigrade Hypsibius dujardini.</title>
        <authorList>
            <person name="Yoshida Y."/>
            <person name="Koutsovoulos G."/>
            <person name="Laetsch D."/>
            <person name="Stevens L."/>
            <person name="Kumar S."/>
            <person name="Horikawa D."/>
            <person name="Ishino K."/>
            <person name="Komine S."/>
            <person name="Tomita M."/>
            <person name="Blaxter M."/>
            <person name="Arakawa K."/>
        </authorList>
    </citation>
    <scope>NUCLEOTIDE SEQUENCE [LARGE SCALE GENOMIC DNA]</scope>
    <source>
        <strain evidence="3">Z151</strain>
    </source>
</reference>
<sequence>MTTHCNTSLSGGPLQVSAAAIERILTVQIFSVVFAYPPPAGTLGSLPYIGPAFDTAREDIARLFPRLNISQDFLVSSPESRTCTEWARESDNALAARYYGKTESEKADVTLFLLPGCEDAGGVAQFATQLDKLIISRTFSLRTGDITIGESGERIPTMVVSQTDVDSEEMIIKLMQDPATGRLVLTKPISWPSGQWPVLNEPRCGFRGDAVACQKQPDFSMIYGPVLGTASCFVLVLAIVFRRRTSPTDMLERTSWWLLETDFMSWKTSQQTVDDDPAA</sequence>
<organism evidence="2 3">
    <name type="scientific">Hypsibius exemplaris</name>
    <name type="common">Freshwater tardigrade</name>
    <dbReference type="NCBI Taxonomy" id="2072580"/>
    <lineage>
        <taxon>Eukaryota</taxon>
        <taxon>Metazoa</taxon>
        <taxon>Ecdysozoa</taxon>
        <taxon>Tardigrada</taxon>
        <taxon>Eutardigrada</taxon>
        <taxon>Parachela</taxon>
        <taxon>Hypsibioidea</taxon>
        <taxon>Hypsibiidae</taxon>
        <taxon>Hypsibius</taxon>
    </lineage>
</organism>
<dbReference type="SUPFAM" id="SSF53822">
    <property type="entry name" value="Periplasmic binding protein-like I"/>
    <property type="match status" value="1"/>
</dbReference>
<feature type="transmembrane region" description="Helical" evidence="1">
    <location>
        <begin position="222"/>
        <end position="241"/>
    </location>
</feature>
<keyword evidence="1" id="KW-1133">Transmembrane helix</keyword>
<evidence type="ECO:0000313" key="2">
    <source>
        <dbReference type="EMBL" id="OQV21358.1"/>
    </source>
</evidence>